<dbReference type="Proteomes" id="UP000326268">
    <property type="component" value="Unassembled WGS sequence"/>
</dbReference>
<reference evidence="2 3" key="1">
    <citation type="submission" date="2019-04" db="EMBL/GenBank/DDBJ databases">
        <title>Friends and foes A comparative genomics studyof 23 Aspergillus species from section Flavi.</title>
        <authorList>
            <consortium name="DOE Joint Genome Institute"/>
            <person name="Kjaerbolling I."/>
            <person name="Vesth T."/>
            <person name="Frisvad J.C."/>
            <person name="Nybo J.L."/>
            <person name="Theobald S."/>
            <person name="Kildgaard S."/>
            <person name="Isbrandt T."/>
            <person name="Kuo A."/>
            <person name="Sato A."/>
            <person name="Lyhne E.K."/>
            <person name="Kogle M.E."/>
            <person name="Wiebenga A."/>
            <person name="Kun R.S."/>
            <person name="Lubbers R.J."/>
            <person name="Makela M.R."/>
            <person name="Barry K."/>
            <person name="Chovatia M."/>
            <person name="Clum A."/>
            <person name="Daum C."/>
            <person name="Haridas S."/>
            <person name="He G."/>
            <person name="LaButti K."/>
            <person name="Lipzen A."/>
            <person name="Mondo S."/>
            <person name="Riley R."/>
            <person name="Salamov A."/>
            <person name="Simmons B.A."/>
            <person name="Magnuson J.K."/>
            <person name="Henrissat B."/>
            <person name="Mortensen U.H."/>
            <person name="Larsen T.O."/>
            <person name="Devries R.P."/>
            <person name="Grigoriev I.V."/>
            <person name="Machida M."/>
            <person name="Baker S.E."/>
            <person name="Andersen M.R."/>
        </authorList>
    </citation>
    <scope>NUCLEOTIDE SEQUENCE [LARGE SCALE GENOMIC DNA]</scope>
    <source>
        <strain evidence="2 3">CBS 763.97</strain>
    </source>
</reference>
<dbReference type="AlphaFoldDB" id="A0A5N6ZQI4"/>
<organism evidence="2 3">
    <name type="scientific">Aspergillus caelatus</name>
    <dbReference type="NCBI Taxonomy" id="61420"/>
    <lineage>
        <taxon>Eukaryota</taxon>
        <taxon>Fungi</taxon>
        <taxon>Dikarya</taxon>
        <taxon>Ascomycota</taxon>
        <taxon>Pezizomycotina</taxon>
        <taxon>Eurotiomycetes</taxon>
        <taxon>Eurotiomycetidae</taxon>
        <taxon>Eurotiales</taxon>
        <taxon>Aspergillaceae</taxon>
        <taxon>Aspergillus</taxon>
        <taxon>Aspergillus subgen. Circumdati</taxon>
    </lineage>
</organism>
<accession>A0A5N6ZQI4</accession>
<feature type="compositionally biased region" description="Basic residues" evidence="1">
    <location>
        <begin position="112"/>
        <end position="131"/>
    </location>
</feature>
<protein>
    <submittedName>
        <fullName evidence="2">Uncharacterized protein</fullName>
    </submittedName>
</protein>
<evidence type="ECO:0000313" key="2">
    <source>
        <dbReference type="EMBL" id="KAE8359665.1"/>
    </source>
</evidence>
<gene>
    <name evidence="2" type="ORF">BDV27DRAFT_162422</name>
</gene>
<evidence type="ECO:0000256" key="1">
    <source>
        <dbReference type="SAM" id="MobiDB-lite"/>
    </source>
</evidence>
<dbReference type="RefSeq" id="XP_031922746.1">
    <property type="nucleotide sequence ID" value="XM_032073388.1"/>
</dbReference>
<proteinExistence type="predicted"/>
<feature type="region of interest" description="Disordered" evidence="1">
    <location>
        <begin position="107"/>
        <end position="132"/>
    </location>
</feature>
<dbReference type="OrthoDB" id="2687876at2759"/>
<dbReference type="GeneID" id="43657834"/>
<dbReference type="EMBL" id="ML737813">
    <property type="protein sequence ID" value="KAE8359665.1"/>
    <property type="molecule type" value="Genomic_DNA"/>
</dbReference>
<evidence type="ECO:0000313" key="3">
    <source>
        <dbReference type="Proteomes" id="UP000326268"/>
    </source>
</evidence>
<keyword evidence="3" id="KW-1185">Reference proteome</keyword>
<sequence length="250" mass="29075">MPHTRSVSSTLSNALHISLYNGFLQSSAIHGAGNAPILDPFFTYLHSRAHATNKDINSLPIIYNIEPPRYRLADITQAKALGMQIHGSVKEMKRVYKGRLKRREENYQRRAQQWKRKQRRGIHAGHSRRRSAPTSLIVDEGASWSMQATVAFPYWDYRTQTLEPGTYCRACTYHWEEGKADDWRRMETIWDLHPPSREAYYRAFSEADLPQHFLNCPAVRVHYDFRVKQAGVHQVKRDGTDFIVHPENNL</sequence>
<name>A0A5N6ZQI4_9EURO</name>